<gene>
    <name evidence="1" type="ORF">CEN46_00675</name>
</gene>
<proteinExistence type="predicted"/>
<accession>A0A2N6LPJ7</accession>
<dbReference type="AlphaFoldDB" id="A0A2N6LPJ7"/>
<protein>
    <submittedName>
        <fullName evidence="1">Uncharacterized protein</fullName>
    </submittedName>
</protein>
<evidence type="ECO:0000313" key="2">
    <source>
        <dbReference type="Proteomes" id="UP000235081"/>
    </source>
</evidence>
<evidence type="ECO:0000313" key="1">
    <source>
        <dbReference type="EMBL" id="PMB27798.1"/>
    </source>
</evidence>
<organism evidence="1 2">
    <name type="scientific">Fischerella thermalis CCMEE 5318</name>
    <dbReference type="NCBI Taxonomy" id="2019666"/>
    <lineage>
        <taxon>Bacteria</taxon>
        <taxon>Bacillati</taxon>
        <taxon>Cyanobacteriota</taxon>
        <taxon>Cyanophyceae</taxon>
        <taxon>Nostocales</taxon>
        <taxon>Hapalosiphonaceae</taxon>
        <taxon>Fischerella</taxon>
    </lineage>
</organism>
<sequence length="288" mass="33402">MNKERGGVNDYLKIWNSGFNLLPPYAENEDSVYLIHTKNILGAIVLGNIQDVPQSDKLEWASSWQSLMLIDKMTAIQILAYLPAALIKTVAHDKEHVVKGLADFYKCIASTLLVWEMGECLSDSRPQWWEDYESFARLSELRYAMIRGLYEKDVVDKTIFPYPPFAWLMAEASVCRQMLENRSTKKTTYQNNLKRQKQLDPDAVLEMRSAEDEKDFVSNIDAIFEGQAIRQSQKGKKGRQFDELYLHPYCLALKSWNSQCMYNENLQHFILNDSMPNPRGRKLGRRKT</sequence>
<dbReference type="EMBL" id="NMQE01000018">
    <property type="protein sequence ID" value="PMB27798.1"/>
    <property type="molecule type" value="Genomic_DNA"/>
</dbReference>
<name>A0A2N6LPJ7_9CYAN</name>
<reference evidence="1 2" key="1">
    <citation type="submission" date="2017-07" db="EMBL/GenBank/DDBJ databases">
        <title>Genomes of Fischerella (Mastigocladus) sp. strains.</title>
        <authorList>
            <person name="Miller S.R."/>
        </authorList>
    </citation>
    <scope>NUCLEOTIDE SEQUENCE [LARGE SCALE GENOMIC DNA]</scope>
    <source>
        <strain evidence="1 2">CCMEE 5318</strain>
    </source>
</reference>
<dbReference type="Proteomes" id="UP000235081">
    <property type="component" value="Unassembled WGS sequence"/>
</dbReference>
<comment type="caution">
    <text evidence="1">The sequence shown here is derived from an EMBL/GenBank/DDBJ whole genome shotgun (WGS) entry which is preliminary data.</text>
</comment>